<reference evidence="3 4" key="1">
    <citation type="submission" date="2024-09" db="EMBL/GenBank/DDBJ databases">
        <authorList>
            <person name="Sun Q."/>
            <person name="Mori K."/>
        </authorList>
    </citation>
    <scope>NUCLEOTIDE SEQUENCE [LARGE SCALE GENOMIC DNA]</scope>
    <source>
        <strain evidence="3 4">JCM 10918</strain>
    </source>
</reference>
<keyword evidence="2" id="KW-1133">Transmembrane helix</keyword>
<comment type="caution">
    <text evidence="3">The sequence shown here is derived from an EMBL/GenBank/DDBJ whole genome shotgun (WGS) entry which is preliminary data.</text>
</comment>
<dbReference type="EMBL" id="JBHMAR010000035">
    <property type="protein sequence ID" value="MFB9737886.1"/>
    <property type="molecule type" value="Genomic_DNA"/>
</dbReference>
<keyword evidence="4" id="KW-1185">Reference proteome</keyword>
<feature type="compositionally biased region" description="Low complexity" evidence="1">
    <location>
        <begin position="55"/>
        <end position="65"/>
    </location>
</feature>
<evidence type="ECO:0000313" key="3">
    <source>
        <dbReference type="EMBL" id="MFB9737886.1"/>
    </source>
</evidence>
<evidence type="ECO:0000256" key="1">
    <source>
        <dbReference type="SAM" id="MobiDB-lite"/>
    </source>
</evidence>
<sequence length="322" mass="33578">MTELNKEPSGAPEEGAAAPEGTPTPEEPSAPEETAAAPEEPSAPEETAAVREETAAVSEATAVAEDGAGAEPQPSRKPRRAGRVARMAGALLLAGAVIGGVAFTAVTVQGADRDAGAPSWKFPGDSPTEYKAPPPQGLAGLLVPYGTDKWVRGPDYGEFGSDATLTGAQAMALRKQQLADMPRSQRQKLEKVLEGQPIKGMAMRSYLSKDVSVYGDGVFVMRLVLARLDSTATARSSVRFQKGLLDAVELPKGPKISGYPDAACFEVPDMEDSGLVGLLCVGSVGDVLVTATAEGAEPLDTKSAAWMFRDQLDRIKEPGEAV</sequence>
<feature type="region of interest" description="Disordered" evidence="1">
    <location>
        <begin position="1"/>
        <end position="82"/>
    </location>
</feature>
<gene>
    <name evidence="3" type="ORF">ACFFRO_22620</name>
</gene>
<keyword evidence="2" id="KW-0472">Membrane</keyword>
<evidence type="ECO:0000256" key="2">
    <source>
        <dbReference type="SAM" id="Phobius"/>
    </source>
</evidence>
<protein>
    <recommendedName>
        <fullName evidence="5">Secreted protein</fullName>
    </recommendedName>
</protein>
<feature type="transmembrane region" description="Helical" evidence="2">
    <location>
        <begin position="84"/>
        <end position="106"/>
    </location>
</feature>
<feature type="compositionally biased region" description="Low complexity" evidence="1">
    <location>
        <begin position="7"/>
        <end position="24"/>
    </location>
</feature>
<evidence type="ECO:0000313" key="4">
    <source>
        <dbReference type="Proteomes" id="UP001589703"/>
    </source>
</evidence>
<feature type="compositionally biased region" description="Low complexity" evidence="1">
    <location>
        <begin position="31"/>
        <end position="47"/>
    </location>
</feature>
<evidence type="ECO:0008006" key="5">
    <source>
        <dbReference type="Google" id="ProtNLM"/>
    </source>
</evidence>
<dbReference type="Proteomes" id="UP001589703">
    <property type="component" value="Unassembled WGS sequence"/>
</dbReference>
<name>A0ABV5VJ83_9ACTN</name>
<dbReference type="RefSeq" id="WP_385859657.1">
    <property type="nucleotide sequence ID" value="NZ_JBHMAR010000035.1"/>
</dbReference>
<organism evidence="3 4">
    <name type="scientific">Streptomyces thermocoprophilus</name>
    <dbReference type="NCBI Taxonomy" id="78356"/>
    <lineage>
        <taxon>Bacteria</taxon>
        <taxon>Bacillati</taxon>
        <taxon>Actinomycetota</taxon>
        <taxon>Actinomycetes</taxon>
        <taxon>Kitasatosporales</taxon>
        <taxon>Streptomycetaceae</taxon>
        <taxon>Streptomyces</taxon>
    </lineage>
</organism>
<accession>A0ABV5VJ83</accession>
<keyword evidence="2" id="KW-0812">Transmembrane</keyword>
<proteinExistence type="predicted"/>